<comment type="caution">
    <text evidence="2">The sequence shown here is derived from an EMBL/GenBank/DDBJ whole genome shotgun (WGS) entry which is preliminary data.</text>
</comment>
<feature type="transmembrane region" description="Helical" evidence="1">
    <location>
        <begin position="49"/>
        <end position="71"/>
    </location>
</feature>
<keyword evidence="3" id="KW-1185">Reference proteome</keyword>
<keyword evidence="1" id="KW-0472">Membrane</keyword>
<evidence type="ECO:0000313" key="3">
    <source>
        <dbReference type="Proteomes" id="UP000605970"/>
    </source>
</evidence>
<evidence type="ECO:0000256" key="1">
    <source>
        <dbReference type="SAM" id="Phobius"/>
    </source>
</evidence>
<feature type="transmembrane region" description="Helical" evidence="1">
    <location>
        <begin position="7"/>
        <end position="29"/>
    </location>
</feature>
<evidence type="ECO:0000313" key="2">
    <source>
        <dbReference type="EMBL" id="KAF7634906.1"/>
    </source>
</evidence>
<keyword evidence="1" id="KW-0812">Transmembrane</keyword>
<sequence length="107" mass="12903">MFLLKLIECLVCVFVLFFTFLLGVTGPLGYAILKHLIQWKYRRIDDRSIITFSLTTFLFVSILLVFNCFVLDKYWRLRTFLHSKTLYIYLRQRNEIIRVIRPSFSLI</sequence>
<dbReference type="EMBL" id="JABEBT010000049">
    <property type="protein sequence ID" value="KAF7634906.1"/>
    <property type="molecule type" value="Genomic_DNA"/>
</dbReference>
<name>A0A8S9ZP99_9BILA</name>
<organism evidence="2 3">
    <name type="scientific">Meloidogyne graminicola</name>
    <dbReference type="NCBI Taxonomy" id="189291"/>
    <lineage>
        <taxon>Eukaryota</taxon>
        <taxon>Metazoa</taxon>
        <taxon>Ecdysozoa</taxon>
        <taxon>Nematoda</taxon>
        <taxon>Chromadorea</taxon>
        <taxon>Rhabditida</taxon>
        <taxon>Tylenchina</taxon>
        <taxon>Tylenchomorpha</taxon>
        <taxon>Tylenchoidea</taxon>
        <taxon>Meloidogynidae</taxon>
        <taxon>Meloidogyninae</taxon>
        <taxon>Meloidogyne</taxon>
    </lineage>
</organism>
<proteinExistence type="predicted"/>
<dbReference type="OrthoDB" id="5884295at2759"/>
<gene>
    <name evidence="2" type="ORF">Mgra_00005648</name>
</gene>
<keyword evidence="1" id="KW-1133">Transmembrane helix</keyword>
<accession>A0A8S9ZP99</accession>
<reference evidence="2" key="1">
    <citation type="journal article" date="2020" name="Ecol. Evol.">
        <title>Genome structure and content of the rice root-knot nematode (Meloidogyne graminicola).</title>
        <authorList>
            <person name="Phan N.T."/>
            <person name="Danchin E.G.J."/>
            <person name="Klopp C."/>
            <person name="Perfus-Barbeoch L."/>
            <person name="Kozlowski D.K."/>
            <person name="Koutsovoulos G.D."/>
            <person name="Lopez-Roques C."/>
            <person name="Bouchez O."/>
            <person name="Zahm M."/>
            <person name="Besnard G."/>
            <person name="Bellafiore S."/>
        </authorList>
    </citation>
    <scope>NUCLEOTIDE SEQUENCE</scope>
    <source>
        <strain evidence="2">VN-18</strain>
    </source>
</reference>
<dbReference type="Proteomes" id="UP000605970">
    <property type="component" value="Unassembled WGS sequence"/>
</dbReference>
<dbReference type="AlphaFoldDB" id="A0A8S9ZP99"/>
<protein>
    <submittedName>
        <fullName evidence="2">Uncharacterized protein</fullName>
    </submittedName>
</protein>